<dbReference type="AlphaFoldDB" id="A0A165MGW2"/>
<dbReference type="SUPFAM" id="SSF52047">
    <property type="entry name" value="RNI-like"/>
    <property type="match status" value="1"/>
</dbReference>
<name>A0A165MGW2_9APHY</name>
<dbReference type="EMBL" id="KV429101">
    <property type="protein sequence ID" value="KZT65669.1"/>
    <property type="molecule type" value="Genomic_DNA"/>
</dbReference>
<organism evidence="1 2">
    <name type="scientific">Daedalea quercina L-15889</name>
    <dbReference type="NCBI Taxonomy" id="1314783"/>
    <lineage>
        <taxon>Eukaryota</taxon>
        <taxon>Fungi</taxon>
        <taxon>Dikarya</taxon>
        <taxon>Basidiomycota</taxon>
        <taxon>Agaricomycotina</taxon>
        <taxon>Agaricomycetes</taxon>
        <taxon>Polyporales</taxon>
        <taxon>Fomitopsis</taxon>
    </lineage>
</organism>
<proteinExistence type="predicted"/>
<sequence>MVFPIEMLELILQELEQGHLPCVLRANSTLHNVGVRVLYRSIPHLPVARSIACLKVLSSNTTLATLVRELRIGWSDSRVTGNLLRLLRGALQQLRNLRSLFVELSPHDNHFSHAWVFDDAPYKLRAFATSTRCDSTLARLLEQQPLIRELQLRGFQTNLPFVLSPPALPRLESFRCTHAGAAAMAEVLRGRPVESLSISLFADEGFDPLDTLRLPSVPLKRLTLMALDELPATKLLHEVSARVTELEALHIVVLLSHYSYESLLEAGPALSNFKNLRYLTVMSGLGSTVSDDPEIAKEWHKHCPTLKTIILPEGQVWFEREGAWSCCL</sequence>
<dbReference type="Proteomes" id="UP000076727">
    <property type="component" value="Unassembled WGS sequence"/>
</dbReference>
<reference evidence="1 2" key="1">
    <citation type="journal article" date="2016" name="Mol. Biol. Evol.">
        <title>Comparative Genomics of Early-Diverging Mushroom-Forming Fungi Provides Insights into the Origins of Lignocellulose Decay Capabilities.</title>
        <authorList>
            <person name="Nagy L.G."/>
            <person name="Riley R."/>
            <person name="Tritt A."/>
            <person name="Adam C."/>
            <person name="Daum C."/>
            <person name="Floudas D."/>
            <person name="Sun H."/>
            <person name="Yadav J.S."/>
            <person name="Pangilinan J."/>
            <person name="Larsson K.H."/>
            <person name="Matsuura K."/>
            <person name="Barry K."/>
            <person name="Labutti K."/>
            <person name="Kuo R."/>
            <person name="Ohm R.A."/>
            <person name="Bhattacharya S.S."/>
            <person name="Shirouzu T."/>
            <person name="Yoshinaga Y."/>
            <person name="Martin F.M."/>
            <person name="Grigoriev I.V."/>
            <person name="Hibbett D.S."/>
        </authorList>
    </citation>
    <scope>NUCLEOTIDE SEQUENCE [LARGE SCALE GENOMIC DNA]</scope>
    <source>
        <strain evidence="1 2">L-15889</strain>
    </source>
</reference>
<dbReference type="Gene3D" id="3.80.10.10">
    <property type="entry name" value="Ribonuclease Inhibitor"/>
    <property type="match status" value="1"/>
</dbReference>
<accession>A0A165MGW2</accession>
<evidence type="ECO:0008006" key="3">
    <source>
        <dbReference type="Google" id="ProtNLM"/>
    </source>
</evidence>
<evidence type="ECO:0000313" key="1">
    <source>
        <dbReference type="EMBL" id="KZT65669.1"/>
    </source>
</evidence>
<protein>
    <recommendedName>
        <fullName evidence="3">F-box domain-containing protein</fullName>
    </recommendedName>
</protein>
<keyword evidence="2" id="KW-1185">Reference proteome</keyword>
<dbReference type="OrthoDB" id="3178870at2759"/>
<evidence type="ECO:0000313" key="2">
    <source>
        <dbReference type="Proteomes" id="UP000076727"/>
    </source>
</evidence>
<dbReference type="InterPro" id="IPR032675">
    <property type="entry name" value="LRR_dom_sf"/>
</dbReference>
<gene>
    <name evidence="1" type="ORF">DAEQUDRAFT_676377</name>
</gene>